<dbReference type="InterPro" id="IPR001179">
    <property type="entry name" value="PPIase_FKBP_dom"/>
</dbReference>
<evidence type="ECO:0000256" key="2">
    <source>
        <dbReference type="ARBA" id="ARBA00013194"/>
    </source>
</evidence>
<dbReference type="EMBL" id="JAVFKY010000002">
    <property type="protein sequence ID" value="KAK5580688.1"/>
    <property type="molecule type" value="Genomic_DNA"/>
</dbReference>
<dbReference type="PANTHER" id="PTHR45779:SF15">
    <property type="entry name" value="FK506-BINDING PROTEIN 3"/>
    <property type="match status" value="1"/>
</dbReference>
<keyword evidence="4 5" id="KW-0413">Isomerase</keyword>
<evidence type="ECO:0000256" key="3">
    <source>
        <dbReference type="ARBA" id="ARBA00023110"/>
    </source>
</evidence>
<keyword evidence="7" id="KW-0472">Membrane</keyword>
<protein>
    <recommendedName>
        <fullName evidence="2 5">peptidylprolyl isomerase</fullName>
        <ecNumber evidence="2 5">5.2.1.8</ecNumber>
    </recommendedName>
</protein>
<evidence type="ECO:0000313" key="11">
    <source>
        <dbReference type="Proteomes" id="UP001344447"/>
    </source>
</evidence>
<sequence>MNKFLIALLVLATLAVSFAQDIQVAILKTDTPKGECKGKTATIGDYLSLKYVGKFEDGTVFDSSDLHGGAPFNFTIGERKVIPGLEIGTINICEGEKRSIKIPYQLAYGESGIENAIPPRTDIYFDLEVVSIESAPAQPFYYQLIPSVGTIIAFSMLGGFIVLVKYIVKRYPDESNSKKPAAGKPKKTKTAKQN</sequence>
<dbReference type="PANTHER" id="PTHR45779">
    <property type="entry name" value="PEPTIDYLPROLYL ISOMERASE"/>
    <property type="match status" value="1"/>
</dbReference>
<evidence type="ECO:0000256" key="1">
    <source>
        <dbReference type="ARBA" id="ARBA00000971"/>
    </source>
</evidence>
<name>A0AAN7U347_9MYCE</name>
<keyword evidence="7" id="KW-1133">Transmembrane helix</keyword>
<evidence type="ECO:0000259" key="9">
    <source>
        <dbReference type="PROSITE" id="PS50059"/>
    </source>
</evidence>
<dbReference type="GO" id="GO:0003755">
    <property type="term" value="F:peptidyl-prolyl cis-trans isomerase activity"/>
    <property type="evidence" value="ECO:0007669"/>
    <property type="project" value="UniProtKB-KW"/>
</dbReference>
<dbReference type="SUPFAM" id="SSF54534">
    <property type="entry name" value="FKBP-like"/>
    <property type="match status" value="1"/>
</dbReference>
<feature type="chain" id="PRO_5042838149" description="peptidylprolyl isomerase" evidence="8">
    <location>
        <begin position="20"/>
        <end position="194"/>
    </location>
</feature>
<dbReference type="Gene3D" id="3.10.50.40">
    <property type="match status" value="1"/>
</dbReference>
<dbReference type="GO" id="GO:0005783">
    <property type="term" value="C:endoplasmic reticulum"/>
    <property type="evidence" value="ECO:0007669"/>
    <property type="project" value="TreeGrafter"/>
</dbReference>
<evidence type="ECO:0000256" key="6">
    <source>
        <dbReference type="SAM" id="MobiDB-lite"/>
    </source>
</evidence>
<feature type="compositionally biased region" description="Basic residues" evidence="6">
    <location>
        <begin position="184"/>
        <end position="194"/>
    </location>
</feature>
<evidence type="ECO:0000256" key="4">
    <source>
        <dbReference type="ARBA" id="ARBA00023235"/>
    </source>
</evidence>
<feature type="transmembrane region" description="Helical" evidence="7">
    <location>
        <begin position="140"/>
        <end position="168"/>
    </location>
</feature>
<dbReference type="InterPro" id="IPR044609">
    <property type="entry name" value="FKBP2/11"/>
</dbReference>
<keyword evidence="7" id="KW-0812">Transmembrane</keyword>
<accession>A0AAN7U347</accession>
<evidence type="ECO:0000256" key="7">
    <source>
        <dbReference type="SAM" id="Phobius"/>
    </source>
</evidence>
<organism evidence="10 11">
    <name type="scientific">Dictyostelium firmibasis</name>
    <dbReference type="NCBI Taxonomy" id="79012"/>
    <lineage>
        <taxon>Eukaryota</taxon>
        <taxon>Amoebozoa</taxon>
        <taxon>Evosea</taxon>
        <taxon>Eumycetozoa</taxon>
        <taxon>Dictyostelia</taxon>
        <taxon>Dictyosteliales</taxon>
        <taxon>Dictyosteliaceae</taxon>
        <taxon>Dictyostelium</taxon>
    </lineage>
</organism>
<keyword evidence="8" id="KW-0732">Signal</keyword>
<dbReference type="EC" id="5.2.1.8" evidence="2 5"/>
<dbReference type="AlphaFoldDB" id="A0AAN7U347"/>
<dbReference type="Pfam" id="PF00254">
    <property type="entry name" value="FKBP_C"/>
    <property type="match status" value="1"/>
</dbReference>
<feature type="domain" description="PPIase FKBP-type" evidence="9">
    <location>
        <begin position="44"/>
        <end position="133"/>
    </location>
</feature>
<dbReference type="InterPro" id="IPR046357">
    <property type="entry name" value="PPIase_dom_sf"/>
</dbReference>
<feature type="region of interest" description="Disordered" evidence="6">
    <location>
        <begin position="174"/>
        <end position="194"/>
    </location>
</feature>
<dbReference type="PROSITE" id="PS50059">
    <property type="entry name" value="FKBP_PPIASE"/>
    <property type="match status" value="1"/>
</dbReference>
<feature type="signal peptide" evidence="8">
    <location>
        <begin position="1"/>
        <end position="19"/>
    </location>
</feature>
<evidence type="ECO:0000256" key="8">
    <source>
        <dbReference type="SAM" id="SignalP"/>
    </source>
</evidence>
<evidence type="ECO:0000256" key="5">
    <source>
        <dbReference type="PROSITE-ProRule" id="PRU00277"/>
    </source>
</evidence>
<dbReference type="Proteomes" id="UP001344447">
    <property type="component" value="Unassembled WGS sequence"/>
</dbReference>
<evidence type="ECO:0000313" key="10">
    <source>
        <dbReference type="EMBL" id="KAK5580688.1"/>
    </source>
</evidence>
<proteinExistence type="predicted"/>
<keyword evidence="3 5" id="KW-0697">Rotamase</keyword>
<reference evidence="10 11" key="1">
    <citation type="submission" date="2023-11" db="EMBL/GenBank/DDBJ databases">
        <title>Dfirmibasis_genome.</title>
        <authorList>
            <person name="Edelbroek B."/>
            <person name="Kjellin J."/>
            <person name="Jerlstrom-Hultqvist J."/>
            <person name="Soderbom F."/>
        </authorList>
    </citation>
    <scope>NUCLEOTIDE SEQUENCE [LARGE SCALE GENOMIC DNA]</scope>
    <source>
        <strain evidence="10 11">TNS-C-14</strain>
    </source>
</reference>
<comment type="catalytic activity">
    <reaction evidence="1 5">
        <text>[protein]-peptidylproline (omega=180) = [protein]-peptidylproline (omega=0)</text>
        <dbReference type="Rhea" id="RHEA:16237"/>
        <dbReference type="Rhea" id="RHEA-COMP:10747"/>
        <dbReference type="Rhea" id="RHEA-COMP:10748"/>
        <dbReference type="ChEBI" id="CHEBI:83833"/>
        <dbReference type="ChEBI" id="CHEBI:83834"/>
        <dbReference type="EC" id="5.2.1.8"/>
    </reaction>
</comment>
<comment type="caution">
    <text evidence="10">The sequence shown here is derived from an EMBL/GenBank/DDBJ whole genome shotgun (WGS) entry which is preliminary data.</text>
</comment>
<gene>
    <name evidence="10" type="ORF">RB653_000711</name>
</gene>
<keyword evidence="11" id="KW-1185">Reference proteome</keyword>